<gene>
    <name evidence="2" type="ORF">POTOM_001518</name>
</gene>
<evidence type="ECO:0000256" key="1">
    <source>
        <dbReference type="SAM" id="Phobius"/>
    </source>
</evidence>
<dbReference type="Proteomes" id="UP000886885">
    <property type="component" value="Chromosome 1A"/>
</dbReference>
<keyword evidence="1" id="KW-1133">Transmembrane helix</keyword>
<dbReference type="PANTHER" id="PTHR34808">
    <property type="entry name" value="EXPRESSED PROTEIN"/>
    <property type="match status" value="1"/>
</dbReference>
<keyword evidence="3" id="KW-1185">Reference proteome</keyword>
<reference evidence="2" key="1">
    <citation type="journal article" date="2020" name="bioRxiv">
        <title>Hybrid origin of Populus tomentosa Carr. identified through genome sequencing and phylogenomic analysis.</title>
        <authorList>
            <person name="An X."/>
            <person name="Gao K."/>
            <person name="Chen Z."/>
            <person name="Li J."/>
            <person name="Yang X."/>
            <person name="Yang X."/>
            <person name="Zhou J."/>
            <person name="Guo T."/>
            <person name="Zhao T."/>
            <person name="Huang S."/>
            <person name="Miao D."/>
            <person name="Khan W.U."/>
            <person name="Rao P."/>
            <person name="Ye M."/>
            <person name="Lei B."/>
            <person name="Liao W."/>
            <person name="Wang J."/>
            <person name="Ji L."/>
            <person name="Li Y."/>
            <person name="Guo B."/>
            <person name="Mustafa N.S."/>
            <person name="Li S."/>
            <person name="Yun Q."/>
            <person name="Keller S.R."/>
            <person name="Mao J."/>
            <person name="Zhang R."/>
            <person name="Strauss S.H."/>
        </authorList>
    </citation>
    <scope>NUCLEOTIDE SEQUENCE</scope>
    <source>
        <strain evidence="2">GM15</strain>
        <tissue evidence="2">Leaf</tissue>
    </source>
</reference>
<feature type="transmembrane region" description="Helical" evidence="1">
    <location>
        <begin position="21"/>
        <end position="39"/>
    </location>
</feature>
<sequence length="159" mass="17813">MIRIGASEVMGYNPTFMHRRFWLVGFLWLTFVALSRWSLGPYVKHNSAMPGKDVTKTPKAFDLLKASNVSFFQEEAADVAQKMELKEASDVFINGLRPVVSVKETSQIEGNGDRHGHKVGECKEKTAEIVDRPCQCSCIPQDIESPDQLNLKEPLSAPF</sequence>
<accession>A0A8X8DI26</accession>
<name>A0A8X8DI26_POPTO</name>
<proteinExistence type="predicted"/>
<evidence type="ECO:0000313" key="2">
    <source>
        <dbReference type="EMBL" id="KAG6792371.1"/>
    </source>
</evidence>
<organism evidence="2 3">
    <name type="scientific">Populus tomentosa</name>
    <name type="common">Chinese white poplar</name>
    <dbReference type="NCBI Taxonomy" id="118781"/>
    <lineage>
        <taxon>Eukaryota</taxon>
        <taxon>Viridiplantae</taxon>
        <taxon>Streptophyta</taxon>
        <taxon>Embryophyta</taxon>
        <taxon>Tracheophyta</taxon>
        <taxon>Spermatophyta</taxon>
        <taxon>Magnoliopsida</taxon>
        <taxon>eudicotyledons</taxon>
        <taxon>Gunneridae</taxon>
        <taxon>Pentapetalae</taxon>
        <taxon>rosids</taxon>
        <taxon>fabids</taxon>
        <taxon>Malpighiales</taxon>
        <taxon>Salicaceae</taxon>
        <taxon>Saliceae</taxon>
        <taxon>Populus</taxon>
    </lineage>
</organism>
<dbReference type="PANTHER" id="PTHR34808:SF5">
    <property type="entry name" value="SMP DOMAIN-CONTAINING PROTEIN"/>
    <property type="match status" value="1"/>
</dbReference>
<comment type="caution">
    <text evidence="2">The sequence shown here is derived from an EMBL/GenBank/DDBJ whole genome shotgun (WGS) entry which is preliminary data.</text>
</comment>
<dbReference type="AlphaFoldDB" id="A0A8X8DI26"/>
<keyword evidence="1" id="KW-0472">Membrane</keyword>
<dbReference type="OrthoDB" id="1719804at2759"/>
<protein>
    <submittedName>
        <fullName evidence="2">Uncharacterized protein</fullName>
    </submittedName>
</protein>
<evidence type="ECO:0000313" key="3">
    <source>
        <dbReference type="Proteomes" id="UP000886885"/>
    </source>
</evidence>
<dbReference type="EMBL" id="JAAWWB010000001">
    <property type="protein sequence ID" value="KAG6792371.1"/>
    <property type="molecule type" value="Genomic_DNA"/>
</dbReference>
<keyword evidence="1" id="KW-0812">Transmembrane</keyword>